<keyword evidence="2" id="KW-0378">Hydrolase</keyword>
<reference evidence="2 3" key="1">
    <citation type="submission" date="2020-08" db="EMBL/GenBank/DDBJ databases">
        <title>Novel species isolated from subtropical streams in China.</title>
        <authorList>
            <person name="Lu H."/>
        </authorList>
    </citation>
    <scope>NUCLEOTIDE SEQUENCE [LARGE SCALE GENOMIC DNA]</scope>
    <source>
        <strain evidence="2 3">LX15W</strain>
    </source>
</reference>
<evidence type="ECO:0000313" key="3">
    <source>
        <dbReference type="Proteomes" id="UP000624279"/>
    </source>
</evidence>
<dbReference type="Proteomes" id="UP000624279">
    <property type="component" value="Unassembled WGS sequence"/>
</dbReference>
<dbReference type="Pfam" id="PF12146">
    <property type="entry name" value="Hydrolase_4"/>
    <property type="match status" value="1"/>
</dbReference>
<protein>
    <submittedName>
        <fullName evidence="2">Alpha/beta fold hydrolase</fullName>
    </submittedName>
</protein>
<accession>A0ABR6YBP0</accession>
<keyword evidence="3" id="KW-1185">Reference proteome</keyword>
<dbReference type="GO" id="GO:0016787">
    <property type="term" value="F:hydrolase activity"/>
    <property type="evidence" value="ECO:0007669"/>
    <property type="project" value="UniProtKB-KW"/>
</dbReference>
<evidence type="ECO:0000259" key="1">
    <source>
        <dbReference type="Pfam" id="PF12146"/>
    </source>
</evidence>
<gene>
    <name evidence="2" type="ORF">H8K55_10660</name>
</gene>
<dbReference type="PANTHER" id="PTHR22753">
    <property type="entry name" value="TRANSMEMBRANE PROTEIN 68"/>
    <property type="match status" value="1"/>
</dbReference>
<proteinExistence type="predicted"/>
<dbReference type="InterPro" id="IPR029058">
    <property type="entry name" value="AB_hydrolase_fold"/>
</dbReference>
<dbReference type="Gene3D" id="3.40.50.1820">
    <property type="entry name" value="alpha/beta hydrolase"/>
    <property type="match status" value="1"/>
</dbReference>
<sequence>MATLVLLPGMDGTGDLFSPFIDALGDRVKTVVIRYPTDKALSYEALISFVRSALPPNEPYVLLGESFSGPIAISLAAEAPKHLRGIVLCCTFARSPRPALSPFTHLVAALPLNLAPSSALAWALLGVFSTPSLRAAITNAVRQVSSAVLRRRLLAVATVDVTGLLAQVHVPCLYLQATQDRLIPARAAAEITSANPRIAVVQIDAPHCMLQAAPAAAAQVVAPFFGQVVAAL</sequence>
<dbReference type="EMBL" id="JACOGA010000009">
    <property type="protein sequence ID" value="MBC3874054.1"/>
    <property type="molecule type" value="Genomic_DNA"/>
</dbReference>
<evidence type="ECO:0000313" key="2">
    <source>
        <dbReference type="EMBL" id="MBC3874054.1"/>
    </source>
</evidence>
<comment type="caution">
    <text evidence="2">The sequence shown here is derived from an EMBL/GenBank/DDBJ whole genome shotgun (WGS) entry which is preliminary data.</text>
</comment>
<dbReference type="SUPFAM" id="SSF53474">
    <property type="entry name" value="alpha/beta-Hydrolases"/>
    <property type="match status" value="1"/>
</dbReference>
<organism evidence="2 3">
    <name type="scientific">Undibacterium flavidum</name>
    <dbReference type="NCBI Taxonomy" id="2762297"/>
    <lineage>
        <taxon>Bacteria</taxon>
        <taxon>Pseudomonadati</taxon>
        <taxon>Pseudomonadota</taxon>
        <taxon>Betaproteobacteria</taxon>
        <taxon>Burkholderiales</taxon>
        <taxon>Oxalobacteraceae</taxon>
        <taxon>Undibacterium</taxon>
    </lineage>
</organism>
<dbReference type="InterPro" id="IPR022742">
    <property type="entry name" value="Hydrolase_4"/>
</dbReference>
<dbReference type="PANTHER" id="PTHR22753:SF14">
    <property type="entry name" value="MONOACYLGLYCEROL_DIACYLGLYCEROL O-ACYLTRANSFERASE"/>
    <property type="match status" value="1"/>
</dbReference>
<feature type="domain" description="Serine aminopeptidase S33" evidence="1">
    <location>
        <begin position="46"/>
        <end position="194"/>
    </location>
</feature>
<name>A0ABR6YBP0_9BURK</name>